<proteinExistence type="predicted"/>
<dbReference type="CDD" id="cd09917">
    <property type="entry name" value="F-box_SF"/>
    <property type="match status" value="1"/>
</dbReference>
<feature type="compositionally biased region" description="Basic and acidic residues" evidence="1">
    <location>
        <begin position="1"/>
        <end position="20"/>
    </location>
</feature>
<sequence length="438" mass="50529">SKKKLKIDDGTPLDSERLEESPGSAVEVKGKDEPVNDLKSNACDDTSGNSTEQVSSMFAELRQQLLKDDSTLVAPMDILQGQVVNLLTEERLRNDRLEHTLNQIIETLHNGKSSALKDEQLIISRLVYNGKDFLMKVVENPEMRVDRGVQTLHYFPILGLPNETILHILAYLHLKDRLNARVNRRISRIESEMKYELERVTIKEVSRTTFEESGICRVEVHHLGSTLYNENTPFLDMSRIFFERTKVEKVDIKFCGSCRFRVSVLFIRKFDHIGQLALSCESMADELPEGGLFLTFIASSKMIQLWNPINIHWFTLYHAFQQKFDGSPEYRSLSCYQVKKETILTFLRHYGITRANGTLYSSRNIEAFRNTPSGHIYWFYEGRLAIKVVFHRSSPLALDRQAYGRLIITSFKDQESIDSEKDLRLRFGRAVRVNVVPQ</sequence>
<protein>
    <recommendedName>
        <fullName evidence="4">F-box domain-containing protein</fullName>
    </recommendedName>
</protein>
<organism evidence="2 3">
    <name type="scientific">Pristionchus mayeri</name>
    <dbReference type="NCBI Taxonomy" id="1317129"/>
    <lineage>
        <taxon>Eukaryota</taxon>
        <taxon>Metazoa</taxon>
        <taxon>Ecdysozoa</taxon>
        <taxon>Nematoda</taxon>
        <taxon>Chromadorea</taxon>
        <taxon>Rhabditida</taxon>
        <taxon>Rhabditina</taxon>
        <taxon>Diplogasteromorpha</taxon>
        <taxon>Diplogasteroidea</taxon>
        <taxon>Neodiplogasteridae</taxon>
        <taxon>Pristionchus</taxon>
    </lineage>
</organism>
<dbReference type="AlphaFoldDB" id="A0AAN5C4H7"/>
<evidence type="ECO:0000313" key="3">
    <source>
        <dbReference type="Proteomes" id="UP001328107"/>
    </source>
</evidence>
<name>A0AAN5C4H7_9BILA</name>
<reference evidence="3" key="1">
    <citation type="submission" date="2022-10" db="EMBL/GenBank/DDBJ databases">
        <title>Genome assembly of Pristionchus species.</title>
        <authorList>
            <person name="Yoshida K."/>
            <person name="Sommer R.J."/>
        </authorList>
    </citation>
    <scope>NUCLEOTIDE SEQUENCE [LARGE SCALE GENOMIC DNA]</scope>
    <source>
        <strain evidence="3">RS5460</strain>
    </source>
</reference>
<accession>A0AAN5C4H7</accession>
<evidence type="ECO:0000256" key="1">
    <source>
        <dbReference type="SAM" id="MobiDB-lite"/>
    </source>
</evidence>
<feature type="region of interest" description="Disordered" evidence="1">
    <location>
        <begin position="1"/>
        <end position="51"/>
    </location>
</feature>
<evidence type="ECO:0008006" key="4">
    <source>
        <dbReference type="Google" id="ProtNLM"/>
    </source>
</evidence>
<gene>
    <name evidence="2" type="ORF">PMAYCL1PPCAC_00500</name>
</gene>
<dbReference type="Proteomes" id="UP001328107">
    <property type="component" value="Unassembled WGS sequence"/>
</dbReference>
<keyword evidence="3" id="KW-1185">Reference proteome</keyword>
<evidence type="ECO:0000313" key="2">
    <source>
        <dbReference type="EMBL" id="GMR30305.1"/>
    </source>
</evidence>
<comment type="caution">
    <text evidence="2">The sequence shown here is derived from an EMBL/GenBank/DDBJ whole genome shotgun (WGS) entry which is preliminary data.</text>
</comment>
<feature type="non-terminal residue" evidence="2">
    <location>
        <position position="1"/>
    </location>
</feature>
<dbReference type="EMBL" id="BTRK01000001">
    <property type="protein sequence ID" value="GMR30305.1"/>
    <property type="molecule type" value="Genomic_DNA"/>
</dbReference>